<accession>A0ACB8CFR3</accession>
<dbReference type="Proteomes" id="UP000821865">
    <property type="component" value="Chromosome 7"/>
</dbReference>
<keyword evidence="2" id="KW-1185">Reference proteome</keyword>
<sequence>MLSASQLGGSQPSLPSASDPGSGVQAPAAAARESSGVPPATALDPERFNEQAMALFRAALDSSPPGANVLCSPLGIATAMAAADAPSPKREASHPCMGDLKGIAECTRNLLRCDAVRMGNLLHVDAKTRLDDGYRKFFEGNLEGKVRRRTEVASEHGSAAARDIGDSTNCWASELTDGAVTRVFGRLGAEAALTADEPTKRAPSTEMTSLPPEPQATCLVNLVYLNGPWEEGFKRAGDLPFYAQPDRAQMVPMMTQHGAEMPYVRRPSFSCLRLPFACRSSHMALFVPALRAGGLEQDLLPAIGRWADMRAVLDGLAWTTDITITLPKYKPCCIRTTSTRWSTPHRCCSSRPPWTCASGATAPNATADLGGVAKPTSNAADVPENVAASGASPEVSSGGANVDDLRVEGLYHKATLDLTTRGGKSPPGFSTLLSLCSNIPANEPVRFIVDRPFVFAVFMNHLLLMVGLVRNVQSKRKDDDVKGASLEKYFA</sequence>
<protein>
    <submittedName>
        <fullName evidence="1">Uncharacterized protein</fullName>
    </submittedName>
</protein>
<gene>
    <name evidence="1" type="ORF">HPB49_014664</name>
</gene>
<evidence type="ECO:0000313" key="2">
    <source>
        <dbReference type="Proteomes" id="UP000821865"/>
    </source>
</evidence>
<reference evidence="1" key="1">
    <citation type="submission" date="2020-05" db="EMBL/GenBank/DDBJ databases">
        <title>Large-scale comparative analyses of tick genomes elucidate their genetic diversity and vector capacities.</title>
        <authorList>
            <person name="Jia N."/>
            <person name="Wang J."/>
            <person name="Shi W."/>
            <person name="Du L."/>
            <person name="Sun Y."/>
            <person name="Zhan W."/>
            <person name="Jiang J."/>
            <person name="Wang Q."/>
            <person name="Zhang B."/>
            <person name="Ji P."/>
            <person name="Sakyi L.B."/>
            <person name="Cui X."/>
            <person name="Yuan T."/>
            <person name="Jiang B."/>
            <person name="Yang W."/>
            <person name="Lam T.T.-Y."/>
            <person name="Chang Q."/>
            <person name="Ding S."/>
            <person name="Wang X."/>
            <person name="Zhu J."/>
            <person name="Ruan X."/>
            <person name="Zhao L."/>
            <person name="Wei J."/>
            <person name="Que T."/>
            <person name="Du C."/>
            <person name="Cheng J."/>
            <person name="Dai P."/>
            <person name="Han X."/>
            <person name="Huang E."/>
            <person name="Gao Y."/>
            <person name="Liu J."/>
            <person name="Shao H."/>
            <person name="Ye R."/>
            <person name="Li L."/>
            <person name="Wei W."/>
            <person name="Wang X."/>
            <person name="Wang C."/>
            <person name="Yang T."/>
            <person name="Huo Q."/>
            <person name="Li W."/>
            <person name="Guo W."/>
            <person name="Chen H."/>
            <person name="Zhou L."/>
            <person name="Ni X."/>
            <person name="Tian J."/>
            <person name="Zhou Y."/>
            <person name="Sheng Y."/>
            <person name="Liu T."/>
            <person name="Pan Y."/>
            <person name="Xia L."/>
            <person name="Li J."/>
            <person name="Zhao F."/>
            <person name="Cao W."/>
        </authorList>
    </citation>
    <scope>NUCLEOTIDE SEQUENCE</scope>
    <source>
        <strain evidence="1">Dsil-2018</strain>
    </source>
</reference>
<organism evidence="1 2">
    <name type="scientific">Dermacentor silvarum</name>
    <name type="common">Tick</name>
    <dbReference type="NCBI Taxonomy" id="543639"/>
    <lineage>
        <taxon>Eukaryota</taxon>
        <taxon>Metazoa</taxon>
        <taxon>Ecdysozoa</taxon>
        <taxon>Arthropoda</taxon>
        <taxon>Chelicerata</taxon>
        <taxon>Arachnida</taxon>
        <taxon>Acari</taxon>
        <taxon>Parasitiformes</taxon>
        <taxon>Ixodida</taxon>
        <taxon>Ixodoidea</taxon>
        <taxon>Ixodidae</taxon>
        <taxon>Rhipicephalinae</taxon>
        <taxon>Dermacentor</taxon>
    </lineage>
</organism>
<evidence type="ECO:0000313" key="1">
    <source>
        <dbReference type="EMBL" id="KAH7941527.1"/>
    </source>
</evidence>
<comment type="caution">
    <text evidence="1">The sequence shown here is derived from an EMBL/GenBank/DDBJ whole genome shotgun (WGS) entry which is preliminary data.</text>
</comment>
<proteinExistence type="predicted"/>
<dbReference type="EMBL" id="CM023476">
    <property type="protein sequence ID" value="KAH7941527.1"/>
    <property type="molecule type" value="Genomic_DNA"/>
</dbReference>
<name>A0ACB8CFR3_DERSI</name>